<proteinExistence type="predicted"/>
<gene>
    <name evidence="1" type="ORF">MBAV_005880</name>
</gene>
<evidence type="ECO:0000313" key="1">
    <source>
        <dbReference type="EMBL" id="KJU81927.1"/>
    </source>
</evidence>
<comment type="caution">
    <text evidence="1">The sequence shown here is derived from an EMBL/GenBank/DDBJ whole genome shotgun (WGS) entry which is preliminary data.</text>
</comment>
<evidence type="ECO:0000313" key="2">
    <source>
        <dbReference type="Proteomes" id="UP000033423"/>
    </source>
</evidence>
<reference evidence="1 2" key="1">
    <citation type="submission" date="2015-02" db="EMBL/GenBank/DDBJ databases">
        <title>Single-cell genomics of uncultivated deep-branching MTB reveals a conserved set of magnetosome genes.</title>
        <authorList>
            <person name="Kolinko S."/>
            <person name="Richter M."/>
            <person name="Glockner F.O."/>
            <person name="Brachmann A."/>
            <person name="Schuler D."/>
        </authorList>
    </citation>
    <scope>NUCLEOTIDE SEQUENCE [LARGE SCALE GENOMIC DNA]</scope>
    <source>
        <strain evidence="1">TM-1</strain>
    </source>
</reference>
<accession>A0A0F3GJC5</accession>
<dbReference type="AlphaFoldDB" id="A0A0F3GJC5"/>
<feature type="non-terminal residue" evidence="1">
    <location>
        <position position="62"/>
    </location>
</feature>
<keyword evidence="2" id="KW-1185">Reference proteome</keyword>
<organism evidence="1 2">
    <name type="scientific">Candidatus Magnetobacterium bavaricum</name>
    <dbReference type="NCBI Taxonomy" id="29290"/>
    <lineage>
        <taxon>Bacteria</taxon>
        <taxon>Pseudomonadati</taxon>
        <taxon>Nitrospirota</taxon>
        <taxon>Thermodesulfovibrionia</taxon>
        <taxon>Thermodesulfovibrionales</taxon>
        <taxon>Candidatus Magnetobacteriaceae</taxon>
        <taxon>Candidatus Magnetobacterium</taxon>
    </lineage>
</organism>
<protein>
    <submittedName>
        <fullName evidence="1">Uncharacterized protein</fullName>
    </submittedName>
</protein>
<dbReference type="Proteomes" id="UP000033423">
    <property type="component" value="Unassembled WGS sequence"/>
</dbReference>
<dbReference type="EMBL" id="LACI01002490">
    <property type="protein sequence ID" value="KJU81927.1"/>
    <property type="molecule type" value="Genomic_DNA"/>
</dbReference>
<sequence>MAAKKQKATDNVITRAIAKRIERLKQNQGRRALVIEDALKKFEKTMKVNTVYEYKMLVEMQR</sequence>
<name>A0A0F3GJC5_9BACT</name>